<reference evidence="1" key="1">
    <citation type="submission" date="2021-12" db="EMBL/GenBank/DDBJ databases">
        <authorList>
            <person name="Zaccaron A."/>
            <person name="Stergiopoulos I."/>
        </authorList>
    </citation>
    <scope>NUCLEOTIDE SEQUENCE</scope>
    <source>
        <strain evidence="1">Race5_Kim</strain>
    </source>
</reference>
<dbReference type="RefSeq" id="XP_047767080.1">
    <property type="nucleotide sequence ID" value="XM_047911241.1"/>
</dbReference>
<dbReference type="EMBL" id="CP090172">
    <property type="protein sequence ID" value="UJO22714.1"/>
    <property type="molecule type" value="Genomic_DNA"/>
</dbReference>
<accession>A0A9Q8PHV2</accession>
<gene>
    <name evidence="1" type="ORF">CLAFUR5_12093</name>
</gene>
<keyword evidence="2" id="KW-1185">Reference proteome</keyword>
<sequence length="290" mass="32209">MVQVPHLPEELLQSVFSNFERTELYDWDERVKRQMLRSICLLNKQCYRVAQPMLFATVDIQEGSGAVGKLLQATVREPRLATLVRVLRIESWRGFDDERTISTEEAKYLQDTAVPAPDILPPVANVHPILGTDLAGQLLADAIEGSGDIFCEGERQIPCPVLPLNVLRDIRLTYALIDAKGLKNLLLSSPCVETLSIEWGDSCVGSCELRYDELGDAIRICHANRSLHNLKSLTLDDRAAQDFAREDLDDEVFPPLGDLRVLSILQTLDVPQSALVGVDESLDADTDDSA</sequence>
<dbReference type="OrthoDB" id="2520703at2759"/>
<dbReference type="KEGG" id="ffu:CLAFUR5_12093"/>
<dbReference type="Proteomes" id="UP000756132">
    <property type="component" value="Chromosome 10"/>
</dbReference>
<evidence type="ECO:0000313" key="2">
    <source>
        <dbReference type="Proteomes" id="UP000756132"/>
    </source>
</evidence>
<organism evidence="1 2">
    <name type="scientific">Passalora fulva</name>
    <name type="common">Tomato leaf mold</name>
    <name type="synonym">Cladosporium fulvum</name>
    <dbReference type="NCBI Taxonomy" id="5499"/>
    <lineage>
        <taxon>Eukaryota</taxon>
        <taxon>Fungi</taxon>
        <taxon>Dikarya</taxon>
        <taxon>Ascomycota</taxon>
        <taxon>Pezizomycotina</taxon>
        <taxon>Dothideomycetes</taxon>
        <taxon>Dothideomycetidae</taxon>
        <taxon>Mycosphaerellales</taxon>
        <taxon>Mycosphaerellaceae</taxon>
        <taxon>Fulvia</taxon>
    </lineage>
</organism>
<name>A0A9Q8PHV2_PASFU</name>
<evidence type="ECO:0000313" key="1">
    <source>
        <dbReference type="EMBL" id="UJO22714.1"/>
    </source>
</evidence>
<reference evidence="1" key="2">
    <citation type="journal article" date="2022" name="Microb. Genom.">
        <title>A chromosome-scale genome assembly of the tomato pathogen Cladosporium fulvum reveals a compartmentalized genome architecture and the presence of a dispensable chromosome.</title>
        <authorList>
            <person name="Zaccaron A.Z."/>
            <person name="Chen L.H."/>
            <person name="Samaras A."/>
            <person name="Stergiopoulos I."/>
        </authorList>
    </citation>
    <scope>NUCLEOTIDE SEQUENCE</scope>
    <source>
        <strain evidence="1">Race5_Kim</strain>
    </source>
</reference>
<dbReference type="GeneID" id="71991971"/>
<dbReference type="AlphaFoldDB" id="A0A9Q8PHV2"/>
<proteinExistence type="predicted"/>
<protein>
    <submittedName>
        <fullName evidence="1">Uncharacterized protein</fullName>
    </submittedName>
</protein>